<dbReference type="AlphaFoldDB" id="A0A7X1PHN1"/>
<keyword evidence="1" id="KW-0472">Membrane</keyword>
<feature type="transmembrane region" description="Helical" evidence="1">
    <location>
        <begin position="85"/>
        <end position="106"/>
    </location>
</feature>
<accession>A0A7X1PHN1</accession>
<dbReference type="RefSeq" id="WP_152896569.1">
    <property type="nucleotide sequence ID" value="NZ_WHUV01000001.1"/>
</dbReference>
<evidence type="ECO:0000313" key="2">
    <source>
        <dbReference type="EMBL" id="MQA52072.1"/>
    </source>
</evidence>
<gene>
    <name evidence="2" type="ORF">GDH07_01910</name>
</gene>
<feature type="transmembrane region" description="Helical" evidence="1">
    <location>
        <begin position="33"/>
        <end position="50"/>
    </location>
</feature>
<sequence>MLASFRSLRLYLVVGAVQGIVLMWLLLHSGWNSGAMAVLAAAVLAGGTTLQLQGEQWRRLRSWVAVLLVGLFSAALALACQVLPGTLLVVCGIAAGLLVIALVGATLAQDGPRLGRRLLENGLWLLLALPWPWLAQKLFKLWLAYRHLDPFKSEVLALAFFAGPPLAFSVALFLGQSWRARGLRRKPVDCAG</sequence>
<proteinExistence type="predicted"/>
<keyword evidence="1" id="KW-0812">Transmembrane</keyword>
<protein>
    <submittedName>
        <fullName evidence="2">Uncharacterized protein</fullName>
    </submittedName>
</protein>
<feature type="transmembrane region" description="Helical" evidence="1">
    <location>
        <begin position="155"/>
        <end position="175"/>
    </location>
</feature>
<feature type="transmembrane region" description="Helical" evidence="1">
    <location>
        <begin position="118"/>
        <end position="135"/>
    </location>
</feature>
<name>A0A7X1PHN1_9PSED</name>
<feature type="transmembrane region" description="Helical" evidence="1">
    <location>
        <begin position="62"/>
        <end position="79"/>
    </location>
</feature>
<evidence type="ECO:0000256" key="1">
    <source>
        <dbReference type="SAM" id="Phobius"/>
    </source>
</evidence>
<reference evidence="2 3" key="1">
    <citation type="submission" date="2019-10" db="EMBL/GenBank/DDBJ databases">
        <title>Pseudomonas dajingensis sp. nov., isolated from the profound head ulcers of farmed Murray cod (Maccullochella peelii peelii).</title>
        <authorList>
            <person name="Liu Y."/>
        </authorList>
    </citation>
    <scope>NUCLEOTIDE SEQUENCE [LARGE SCALE GENOMIC DNA]</scope>
    <source>
        <strain evidence="2 3">MC042</strain>
    </source>
</reference>
<feature type="transmembrane region" description="Helical" evidence="1">
    <location>
        <begin position="7"/>
        <end position="27"/>
    </location>
</feature>
<organism evidence="2 3">
    <name type="scientific">Pseudomonas piscis</name>
    <dbReference type="NCBI Taxonomy" id="2614538"/>
    <lineage>
        <taxon>Bacteria</taxon>
        <taxon>Pseudomonadati</taxon>
        <taxon>Pseudomonadota</taxon>
        <taxon>Gammaproteobacteria</taxon>
        <taxon>Pseudomonadales</taxon>
        <taxon>Pseudomonadaceae</taxon>
        <taxon>Pseudomonas</taxon>
    </lineage>
</organism>
<dbReference type="Proteomes" id="UP000486534">
    <property type="component" value="Unassembled WGS sequence"/>
</dbReference>
<comment type="caution">
    <text evidence="2">The sequence shown here is derived from an EMBL/GenBank/DDBJ whole genome shotgun (WGS) entry which is preliminary data.</text>
</comment>
<dbReference type="EMBL" id="WHUV01000001">
    <property type="protein sequence ID" value="MQA52072.1"/>
    <property type="molecule type" value="Genomic_DNA"/>
</dbReference>
<evidence type="ECO:0000313" key="3">
    <source>
        <dbReference type="Proteomes" id="UP000486534"/>
    </source>
</evidence>
<keyword evidence="1" id="KW-1133">Transmembrane helix</keyword>